<dbReference type="Gene3D" id="3.30.160.60">
    <property type="entry name" value="Classic Zinc Finger"/>
    <property type="match status" value="1"/>
</dbReference>
<dbReference type="PROSITE" id="PS00028">
    <property type="entry name" value="ZINC_FINGER_C2H2_1"/>
    <property type="match status" value="1"/>
</dbReference>
<evidence type="ECO:0000256" key="1">
    <source>
        <dbReference type="SAM" id="Coils"/>
    </source>
</evidence>
<accession>A0A3G5A2B1</accession>
<feature type="coiled-coil region" evidence="1">
    <location>
        <begin position="64"/>
        <end position="91"/>
    </location>
</feature>
<keyword evidence="1" id="KW-0175">Coiled coil</keyword>
<organism evidence="3">
    <name type="scientific">Harvfovirus sp</name>
    <dbReference type="NCBI Taxonomy" id="2487768"/>
    <lineage>
        <taxon>Viruses</taxon>
        <taxon>Varidnaviria</taxon>
        <taxon>Bamfordvirae</taxon>
        <taxon>Nucleocytoviricota</taxon>
        <taxon>Megaviricetes</taxon>
        <taxon>Imitervirales</taxon>
        <taxon>Mimiviridae</taxon>
        <taxon>Klosneuvirinae</taxon>
    </lineage>
</organism>
<proteinExistence type="predicted"/>
<protein>
    <submittedName>
        <fullName evidence="3">Zinc finger protein</fullName>
    </submittedName>
</protein>
<evidence type="ECO:0000259" key="2">
    <source>
        <dbReference type="PROSITE" id="PS00028"/>
    </source>
</evidence>
<dbReference type="InterPro" id="IPR013087">
    <property type="entry name" value="Znf_C2H2_type"/>
</dbReference>
<sequence>MVYKCKECNYECSVKYNYDKHLETDKHKSNVKLKNMKLNNCEFCQECFSSASGLSRHKNSCGIKVKLLNENETLKTEIIRLQNEINLFNDKFTAQNVLLNDKITAQNVLIKKLKQAKKNSDMERDNITKSYLEFAVTNRPNVNISGPVNVSTNAATFVQNNFLNTPIIHPFNDTKLLGDNDLTIAEDAIYYHKKKKCNKYIGDVIIKVYKKDDPAIQSVWNTDSARLAYLVRELIGMQPGWSIDKEGIKTGQYLITPILTYINDVLAKYMKTQEKLIGGEDDVEILRKMSDASNLIKSIDDQSLIKETLKYLAPHFHLDQKSVTKRIDATKKIITDISDVNDCSSLQSRNSDEIEDNDFEKLEDIDDSDIDEIDVIED</sequence>
<feature type="domain" description="C2H2-type" evidence="2">
    <location>
        <begin position="5"/>
        <end position="27"/>
    </location>
</feature>
<evidence type="ECO:0000313" key="3">
    <source>
        <dbReference type="EMBL" id="AYV81342.1"/>
    </source>
</evidence>
<name>A0A3G5A2B1_9VIRU</name>
<gene>
    <name evidence="3" type="ORF">Harvfovirus28_7</name>
</gene>
<dbReference type="EMBL" id="MK072270">
    <property type="protein sequence ID" value="AYV81342.1"/>
    <property type="molecule type" value="Genomic_DNA"/>
</dbReference>
<reference evidence="3" key="1">
    <citation type="submission" date="2018-10" db="EMBL/GenBank/DDBJ databases">
        <title>Hidden diversity of soil giant viruses.</title>
        <authorList>
            <person name="Schulz F."/>
            <person name="Alteio L."/>
            <person name="Goudeau D."/>
            <person name="Ryan E.M."/>
            <person name="Malmstrom R.R."/>
            <person name="Blanchard J."/>
            <person name="Woyke T."/>
        </authorList>
    </citation>
    <scope>NUCLEOTIDE SEQUENCE</scope>
    <source>
        <strain evidence="3">HAV1</strain>
    </source>
</reference>